<feature type="signal peptide" evidence="18">
    <location>
        <begin position="1"/>
        <end position="22"/>
    </location>
</feature>
<evidence type="ECO:0000256" key="7">
    <source>
        <dbReference type="ARBA" id="ARBA00022692"/>
    </source>
</evidence>
<evidence type="ECO:0000259" key="19">
    <source>
        <dbReference type="Pfam" id="PF01699"/>
    </source>
</evidence>
<keyword evidence="14" id="KW-0406">Ion transport</keyword>
<evidence type="ECO:0000256" key="9">
    <source>
        <dbReference type="ARBA" id="ARBA00022837"/>
    </source>
</evidence>
<keyword evidence="15 17" id="KW-0472">Membrane</keyword>
<evidence type="ECO:0000256" key="5">
    <source>
        <dbReference type="ARBA" id="ARBA00022538"/>
    </source>
</evidence>
<dbReference type="GO" id="GO:0006874">
    <property type="term" value="P:intracellular calcium ion homeostasis"/>
    <property type="evidence" value="ECO:0007669"/>
    <property type="project" value="TreeGrafter"/>
</dbReference>
<evidence type="ECO:0000256" key="17">
    <source>
        <dbReference type="SAM" id="Phobius"/>
    </source>
</evidence>
<keyword evidence="12 17" id="KW-1133">Transmembrane helix</keyword>
<organism evidence="20">
    <name type="scientific">Schizaphis graminum</name>
    <name type="common">Green bug aphid</name>
    <dbReference type="NCBI Taxonomy" id="13262"/>
    <lineage>
        <taxon>Eukaryota</taxon>
        <taxon>Metazoa</taxon>
        <taxon>Ecdysozoa</taxon>
        <taxon>Arthropoda</taxon>
        <taxon>Hexapoda</taxon>
        <taxon>Insecta</taxon>
        <taxon>Pterygota</taxon>
        <taxon>Neoptera</taxon>
        <taxon>Paraneoptera</taxon>
        <taxon>Hemiptera</taxon>
        <taxon>Sternorrhyncha</taxon>
        <taxon>Aphidomorpha</taxon>
        <taxon>Aphidoidea</taxon>
        <taxon>Aphididae</taxon>
        <taxon>Aphidini</taxon>
        <taxon>Schizaphis</taxon>
    </lineage>
</organism>
<feature type="transmembrane region" description="Helical" evidence="17">
    <location>
        <begin position="218"/>
        <end position="237"/>
    </location>
</feature>
<evidence type="ECO:0000256" key="16">
    <source>
        <dbReference type="ARBA" id="ARBA00023201"/>
    </source>
</evidence>
<feature type="domain" description="Sodium/calcium exchanger membrane region" evidence="19">
    <location>
        <begin position="94"/>
        <end position="236"/>
    </location>
</feature>
<dbReference type="GO" id="GO:0005262">
    <property type="term" value="F:calcium channel activity"/>
    <property type="evidence" value="ECO:0007669"/>
    <property type="project" value="TreeGrafter"/>
</dbReference>
<dbReference type="NCBIfam" id="TIGR00367">
    <property type="entry name" value="calcium/sodium antiporter"/>
    <property type="match status" value="1"/>
</dbReference>
<dbReference type="Pfam" id="PF01699">
    <property type="entry name" value="Na_Ca_ex"/>
    <property type="match status" value="2"/>
</dbReference>
<evidence type="ECO:0000256" key="3">
    <source>
        <dbReference type="ARBA" id="ARBA00022448"/>
    </source>
</evidence>
<gene>
    <name evidence="20" type="primary">SLC24A5_0</name>
    <name evidence="20" type="ORF">g.52453</name>
</gene>
<feature type="chain" id="PRO_5015515316" evidence="18">
    <location>
        <begin position="23"/>
        <end position="511"/>
    </location>
</feature>
<proteinExistence type="inferred from homology"/>
<feature type="transmembrane region" description="Helical" evidence="17">
    <location>
        <begin position="452"/>
        <end position="469"/>
    </location>
</feature>
<keyword evidence="5" id="KW-0633">Potassium transport</keyword>
<evidence type="ECO:0000256" key="13">
    <source>
        <dbReference type="ARBA" id="ARBA00023053"/>
    </source>
</evidence>
<reference evidence="20" key="1">
    <citation type="submission" date="2018-04" db="EMBL/GenBank/DDBJ databases">
        <title>Transcriptome of Schizaphis graminum biotype I.</title>
        <authorList>
            <person name="Scully E.D."/>
            <person name="Geib S.M."/>
            <person name="Palmer N.A."/>
            <person name="Koch K."/>
            <person name="Bradshaw J."/>
            <person name="Heng-Moss T."/>
            <person name="Sarath G."/>
        </authorList>
    </citation>
    <scope>NUCLEOTIDE SEQUENCE</scope>
</reference>
<evidence type="ECO:0000256" key="6">
    <source>
        <dbReference type="ARBA" id="ARBA00022568"/>
    </source>
</evidence>
<keyword evidence="8 18" id="KW-0732">Signal</keyword>
<dbReference type="AlphaFoldDB" id="A0A2S2P658"/>
<keyword evidence="3" id="KW-0813">Transport</keyword>
<feature type="domain" description="Sodium/calcium exchanger membrane region" evidence="19">
    <location>
        <begin position="346"/>
        <end position="497"/>
    </location>
</feature>
<evidence type="ECO:0000256" key="1">
    <source>
        <dbReference type="ARBA" id="ARBA00004141"/>
    </source>
</evidence>
<keyword evidence="9" id="KW-0106">Calcium</keyword>
<evidence type="ECO:0000256" key="4">
    <source>
        <dbReference type="ARBA" id="ARBA00022449"/>
    </source>
</evidence>
<feature type="transmembrane region" description="Helical" evidence="17">
    <location>
        <begin position="481"/>
        <end position="501"/>
    </location>
</feature>
<dbReference type="Gene3D" id="1.20.1420.30">
    <property type="entry name" value="NCX, central ion-binding region"/>
    <property type="match status" value="2"/>
</dbReference>
<dbReference type="PANTHER" id="PTHR10846">
    <property type="entry name" value="SODIUM/POTASSIUM/CALCIUM EXCHANGER"/>
    <property type="match status" value="1"/>
</dbReference>
<sequence length="511" mass="55571">MYKPVLGIVFVLVAFSAHPAWSSSDNATAATAVAPTADQSTAHDAVRGNDTSDSIELNNSSTITCENASRSIDDFPPDFFTDDQRRHGAVVFHFVVAFYGFVFIAFVCNDYFLPSVFCICLDLGISPDVAGATFMATATCAPELFVSVIGTFLTESDLGVGTVVGSAIYNTLGVSACAGLAARKAINLEKWPLLRDSGVYLISIIALAIIVVDDVVMWYEALFLLFMYFGYFLLMFTQGKLRTAAKKLKNKNSFRSSSNSMKPPAFDIGYGVYRSFYFTEYVPPPPAKKSQTSKDPNEIDNEEPISPIWKVPTGVLPKMWWVFSLPVAFMLSVTVPDCRTRRKVYPFTFIMCIIWIGISSYIVSWMLSICGDTFHISDIVMGIAVLAAGGSIPEATSGIINARNGEGSMSISNALGANTLDILLCLGLPWFIKCLMPVSMNGGPILMETNDLFFNCICLIISVIVLNIAAAANGFKMYKTFGIICLIGHICIITIFIISGLNVKSTDIGQC</sequence>
<keyword evidence="10" id="KW-0769">Symport</keyword>
<feature type="transmembrane region" description="Helical" evidence="17">
    <location>
        <begin position="414"/>
        <end position="432"/>
    </location>
</feature>
<dbReference type="PANTHER" id="PTHR10846:SF2">
    <property type="entry name" value="RE48874P"/>
    <property type="match status" value="1"/>
</dbReference>
<keyword evidence="16" id="KW-0739">Sodium transport</keyword>
<feature type="transmembrane region" description="Helical" evidence="17">
    <location>
        <begin position="344"/>
        <end position="367"/>
    </location>
</feature>
<feature type="transmembrane region" description="Helical" evidence="17">
    <location>
        <begin position="193"/>
        <end position="212"/>
    </location>
</feature>
<keyword evidence="6" id="KW-0109">Calcium transport</keyword>
<dbReference type="InterPro" id="IPR044880">
    <property type="entry name" value="NCX_ion-bd_dom_sf"/>
</dbReference>
<evidence type="ECO:0000256" key="14">
    <source>
        <dbReference type="ARBA" id="ARBA00023065"/>
    </source>
</evidence>
<dbReference type="FunFam" id="1.20.1420.30:FF:000009">
    <property type="entry name" value="sodium/potassium/calcium exchanger 5 isoform X2"/>
    <property type="match status" value="1"/>
</dbReference>
<dbReference type="InterPro" id="IPR004481">
    <property type="entry name" value="K/Na/Ca-exchanger"/>
</dbReference>
<evidence type="ECO:0000256" key="11">
    <source>
        <dbReference type="ARBA" id="ARBA00022958"/>
    </source>
</evidence>
<evidence type="ECO:0000256" key="2">
    <source>
        <dbReference type="ARBA" id="ARBA00005364"/>
    </source>
</evidence>
<evidence type="ECO:0000256" key="10">
    <source>
        <dbReference type="ARBA" id="ARBA00022847"/>
    </source>
</evidence>
<comment type="similarity">
    <text evidence="2">Belongs to the Ca(2+):cation antiporter (CaCA) (TC 2.A.19) family. SLC24A subfamily.</text>
</comment>
<evidence type="ECO:0000256" key="12">
    <source>
        <dbReference type="ARBA" id="ARBA00022989"/>
    </source>
</evidence>
<dbReference type="InterPro" id="IPR004837">
    <property type="entry name" value="NaCa_Exmemb"/>
</dbReference>
<evidence type="ECO:0000256" key="8">
    <source>
        <dbReference type="ARBA" id="ARBA00022729"/>
    </source>
</evidence>
<feature type="transmembrane region" description="Helical" evidence="17">
    <location>
        <begin position="90"/>
        <end position="108"/>
    </location>
</feature>
<keyword evidence="11" id="KW-0630">Potassium</keyword>
<evidence type="ECO:0000256" key="15">
    <source>
        <dbReference type="ARBA" id="ARBA00023136"/>
    </source>
</evidence>
<dbReference type="GO" id="GO:0015293">
    <property type="term" value="F:symporter activity"/>
    <property type="evidence" value="ECO:0007669"/>
    <property type="project" value="UniProtKB-KW"/>
</dbReference>
<accession>A0A2S2P658</accession>
<evidence type="ECO:0000313" key="20">
    <source>
        <dbReference type="EMBL" id="MBY24957.1"/>
    </source>
</evidence>
<feature type="transmembrane region" description="Helical" evidence="17">
    <location>
        <begin position="379"/>
        <end position="402"/>
    </location>
</feature>
<keyword evidence="4" id="KW-0050">Antiport</keyword>
<feature type="transmembrane region" description="Helical" evidence="17">
    <location>
        <begin position="159"/>
        <end position="181"/>
    </location>
</feature>
<evidence type="ECO:0000256" key="18">
    <source>
        <dbReference type="SAM" id="SignalP"/>
    </source>
</evidence>
<comment type="subcellular location">
    <subcellularLocation>
        <location evidence="1">Membrane</location>
        <topology evidence="1">Multi-pass membrane protein</topology>
    </subcellularLocation>
</comment>
<protein>
    <submittedName>
        <fullName evidence="20">Sodium/potassium/calcium exchanger 5</fullName>
    </submittedName>
</protein>
<dbReference type="GO" id="GO:0008273">
    <property type="term" value="F:calcium, potassium:sodium antiporter activity"/>
    <property type="evidence" value="ECO:0007669"/>
    <property type="project" value="TreeGrafter"/>
</dbReference>
<keyword evidence="7 17" id="KW-0812">Transmembrane</keyword>
<dbReference type="EMBL" id="GGMR01012338">
    <property type="protein sequence ID" value="MBY24957.1"/>
    <property type="molecule type" value="Transcribed_RNA"/>
</dbReference>
<dbReference type="GO" id="GO:0005886">
    <property type="term" value="C:plasma membrane"/>
    <property type="evidence" value="ECO:0007669"/>
    <property type="project" value="TreeGrafter"/>
</dbReference>
<name>A0A2S2P658_SCHGA</name>
<keyword evidence="13" id="KW-0915">Sodium</keyword>